<proteinExistence type="predicted"/>
<reference evidence="2" key="1">
    <citation type="submission" date="2021-03" db="EMBL/GenBank/DDBJ databases">
        <authorList>
            <person name="Tagirdzhanova G."/>
        </authorList>
    </citation>
    <scope>NUCLEOTIDE SEQUENCE</scope>
</reference>
<evidence type="ECO:0000313" key="3">
    <source>
        <dbReference type="Proteomes" id="UP000664534"/>
    </source>
</evidence>
<dbReference type="EMBL" id="CAJPDT010000138">
    <property type="protein sequence ID" value="CAF9940902.1"/>
    <property type="molecule type" value="Genomic_DNA"/>
</dbReference>
<feature type="compositionally biased region" description="Basic residues" evidence="1">
    <location>
        <begin position="112"/>
        <end position="128"/>
    </location>
</feature>
<feature type="region of interest" description="Disordered" evidence="1">
    <location>
        <begin position="105"/>
        <end position="131"/>
    </location>
</feature>
<feature type="compositionally biased region" description="Polar residues" evidence="1">
    <location>
        <begin position="189"/>
        <end position="204"/>
    </location>
</feature>
<organism evidence="2 3">
    <name type="scientific">Imshaugia aleurites</name>
    <dbReference type="NCBI Taxonomy" id="172621"/>
    <lineage>
        <taxon>Eukaryota</taxon>
        <taxon>Fungi</taxon>
        <taxon>Dikarya</taxon>
        <taxon>Ascomycota</taxon>
        <taxon>Pezizomycotina</taxon>
        <taxon>Lecanoromycetes</taxon>
        <taxon>OSLEUM clade</taxon>
        <taxon>Lecanoromycetidae</taxon>
        <taxon>Lecanorales</taxon>
        <taxon>Lecanorineae</taxon>
        <taxon>Parmeliaceae</taxon>
        <taxon>Imshaugia</taxon>
    </lineage>
</organism>
<dbReference type="AlphaFoldDB" id="A0A8H3J575"/>
<comment type="caution">
    <text evidence="2">The sequence shown here is derived from an EMBL/GenBank/DDBJ whole genome shotgun (WGS) entry which is preliminary data.</text>
</comment>
<feature type="region of interest" description="Disordered" evidence="1">
    <location>
        <begin position="153"/>
        <end position="227"/>
    </location>
</feature>
<protein>
    <submittedName>
        <fullName evidence="2">Uncharacterized protein</fullName>
    </submittedName>
</protein>
<dbReference type="Proteomes" id="UP000664534">
    <property type="component" value="Unassembled WGS sequence"/>
</dbReference>
<feature type="region of interest" description="Disordered" evidence="1">
    <location>
        <begin position="1"/>
        <end position="62"/>
    </location>
</feature>
<gene>
    <name evidence="2" type="ORF">IMSHALPRED_002215</name>
</gene>
<keyword evidence="3" id="KW-1185">Reference proteome</keyword>
<dbReference type="OrthoDB" id="5401168at2759"/>
<accession>A0A8H3J575</accession>
<evidence type="ECO:0000256" key="1">
    <source>
        <dbReference type="SAM" id="MobiDB-lite"/>
    </source>
</evidence>
<feature type="compositionally biased region" description="Polar residues" evidence="1">
    <location>
        <begin position="157"/>
        <end position="177"/>
    </location>
</feature>
<name>A0A8H3J575_9LECA</name>
<feature type="compositionally biased region" description="Polar residues" evidence="1">
    <location>
        <begin position="34"/>
        <end position="47"/>
    </location>
</feature>
<sequence>MGRSSSKKPASDRVSPGAGPETPSHNDSSLSSSPGQNIAQAVRQTIQSEKDPRNIRASDWTSAMGLNQSDIYRASLPSFSAPQPKKNNTAQQGLNQSDIHRASLPSISAPQPKKHHTAQQRLQSKAHNHTAPTNIMTSFHGVKMYSHGTSAEPIISSDRSATDPQNIPSKTRTSSTYKILLPRPEQTQRHNTSPYYRPSSSPHTAPTALLHQQQQQQPPADHPFDPRECHWRALRDVAFVLDGGMALSSDDLCALLRFRYAQTDLLMAHVEPSHVRDMYNFCKRLEGQMYEARARKLIRAQMEGDLERMRGGGVGGVSGDF</sequence>
<evidence type="ECO:0000313" key="2">
    <source>
        <dbReference type="EMBL" id="CAF9940902.1"/>
    </source>
</evidence>